<evidence type="ECO:0000256" key="1">
    <source>
        <dbReference type="ARBA" id="ARBA00006484"/>
    </source>
</evidence>
<evidence type="ECO:0000313" key="5">
    <source>
        <dbReference type="Proteomes" id="UP000030106"/>
    </source>
</evidence>
<dbReference type="Gene3D" id="3.40.50.720">
    <property type="entry name" value="NAD(P)-binding Rossmann-like Domain"/>
    <property type="match status" value="1"/>
</dbReference>
<evidence type="ECO:0000256" key="2">
    <source>
        <dbReference type="ARBA" id="ARBA00022857"/>
    </source>
</evidence>
<proteinExistence type="inferred from homology"/>
<dbReference type="PANTHER" id="PTHR48107:SF7">
    <property type="entry name" value="RE15974P"/>
    <property type="match status" value="1"/>
</dbReference>
<dbReference type="InterPro" id="IPR002347">
    <property type="entry name" value="SDR_fam"/>
</dbReference>
<dbReference type="PANTHER" id="PTHR48107">
    <property type="entry name" value="NADPH-DEPENDENT ALDEHYDE REDUCTASE-LIKE PROTEIN, CHLOROPLASTIC-RELATED"/>
    <property type="match status" value="1"/>
</dbReference>
<evidence type="ECO:0000256" key="3">
    <source>
        <dbReference type="ARBA" id="ARBA00023002"/>
    </source>
</evidence>
<evidence type="ECO:0000313" key="4">
    <source>
        <dbReference type="EMBL" id="KGQ13345.1"/>
    </source>
</evidence>
<keyword evidence="2" id="KW-0521">NADP</keyword>
<dbReference type="AlphaFoldDB" id="A0A0A2W4I0"/>
<protein>
    <submittedName>
        <fullName evidence="4">Short-chain type dehydrogenase/reductase</fullName>
    </submittedName>
</protein>
<dbReference type="SUPFAM" id="SSF51735">
    <property type="entry name" value="NAD(P)-binding Rossmann-fold domains"/>
    <property type="match status" value="1"/>
</dbReference>
<dbReference type="HOGENOM" id="CLU_010194_1_3_1"/>
<dbReference type="Pfam" id="PF13561">
    <property type="entry name" value="adh_short_C2"/>
    <property type="match status" value="1"/>
</dbReference>
<dbReference type="InterPro" id="IPR036291">
    <property type="entry name" value="NAD(P)-bd_dom_sf"/>
</dbReference>
<comment type="caution">
    <text evidence="4">The sequence shown here is derived from an EMBL/GenBank/DDBJ whole genome shotgun (WGS) entry which is preliminary data.</text>
</comment>
<organism evidence="4 5">
    <name type="scientific">Beauveria bassiana D1-5</name>
    <dbReference type="NCBI Taxonomy" id="1245745"/>
    <lineage>
        <taxon>Eukaryota</taxon>
        <taxon>Fungi</taxon>
        <taxon>Dikarya</taxon>
        <taxon>Ascomycota</taxon>
        <taxon>Pezizomycotina</taxon>
        <taxon>Sordariomycetes</taxon>
        <taxon>Hypocreomycetidae</taxon>
        <taxon>Hypocreales</taxon>
        <taxon>Cordycipitaceae</taxon>
        <taxon>Beauveria</taxon>
    </lineage>
</organism>
<dbReference type="GO" id="GO:0016614">
    <property type="term" value="F:oxidoreductase activity, acting on CH-OH group of donors"/>
    <property type="evidence" value="ECO:0007669"/>
    <property type="project" value="UniProtKB-ARBA"/>
</dbReference>
<dbReference type="Proteomes" id="UP000030106">
    <property type="component" value="Unassembled WGS sequence"/>
</dbReference>
<accession>A0A0A2W4I0</accession>
<reference evidence="4 5" key="1">
    <citation type="submission" date="2012-10" db="EMBL/GenBank/DDBJ databases">
        <title>Genome sequencing and analysis of entomopathogenic fungi Beauveria bassiana D1-5.</title>
        <authorList>
            <person name="Li Q."/>
            <person name="Wang L."/>
            <person name="Zhang Z."/>
            <person name="Wang Q."/>
            <person name="Ren J."/>
            <person name="Wang M."/>
            <person name="Xu W."/>
            <person name="Wang J."/>
            <person name="Lu Y."/>
            <person name="Du Q."/>
            <person name="Sun Z."/>
        </authorList>
    </citation>
    <scope>NUCLEOTIDE SEQUENCE [LARGE SCALE GENOMIC DNA]</scope>
    <source>
        <strain evidence="4 5">D1-5</strain>
    </source>
</reference>
<dbReference type="PRINTS" id="PR00080">
    <property type="entry name" value="SDRFAMILY"/>
</dbReference>
<gene>
    <name evidence="4" type="ORF">BBAD15_g881</name>
</gene>
<dbReference type="OrthoDB" id="47007at2759"/>
<sequence length="262" mass="27113">MPTRPLGAIPSQHLENSMTTAKKTALVTGASRGIGRAIAERLARDGFTVVVNYAGNKASADETVQAIKNHGGDAVAIQADVSSESDVARLFAEAKAIHNQLDVVVHSAGIMPMVKITPAGLAEFDKIISTNLRGAFMVLANAAESLQDGGRIIALSTSVIAKSFPAYGPYIASKAGVEGLVHVLANELRGRNITVNAVAPGPTGTDLFLNGKTEEQIQTIANLAPLGRIGKPEEIASIVATLAGPDGSWVNSQVVRVNGGFA</sequence>
<name>A0A0A2W4I0_BEABA</name>
<dbReference type="STRING" id="1245745.A0A0A2W4I0"/>
<dbReference type="EMBL" id="ANFO01000044">
    <property type="protein sequence ID" value="KGQ13345.1"/>
    <property type="molecule type" value="Genomic_DNA"/>
</dbReference>
<dbReference type="PRINTS" id="PR00081">
    <property type="entry name" value="GDHRDH"/>
</dbReference>
<keyword evidence="3" id="KW-0560">Oxidoreductase</keyword>
<comment type="similarity">
    <text evidence="1">Belongs to the short-chain dehydrogenases/reductases (SDR) family.</text>
</comment>
<dbReference type="FunFam" id="3.40.50.720:FF:000084">
    <property type="entry name" value="Short-chain dehydrogenase reductase"/>
    <property type="match status" value="1"/>
</dbReference>